<accession>A0A8S1QDS4</accession>
<gene>
    <name evidence="2" type="ORF">PSON_ATCC_30995.1.T1020090</name>
</gene>
<reference evidence="2" key="1">
    <citation type="submission" date="2021-01" db="EMBL/GenBank/DDBJ databases">
        <authorList>
            <consortium name="Genoscope - CEA"/>
            <person name="William W."/>
        </authorList>
    </citation>
    <scope>NUCLEOTIDE SEQUENCE</scope>
</reference>
<sequence>MSLIVYAAKVMNVYCGFQLTWKTCEAFKKQNEEIGDSLLIKWFLLYSFIQCEAFLMLFFELIPFGFFFPFFIKFYIMLPHSKWHSLIYGVFEKLEMDQYTNVFFIYFTKFIKYFLVRFLNLIETCIDIVRVEELPELENQVERIMQKILNKKQSIEVTKSKIRIRNSEYKKIEHKSEILSVHASVKDNGRFVDYLLLFNTKTSELKFICPQNNQCVYQRILLSIDINQDKCLKVLYAEDDGNLELMKLKKTDDIELWLKPVIEILIQKISQFE</sequence>
<dbReference type="OrthoDB" id="298221at2759"/>
<keyword evidence="1" id="KW-1133">Transmembrane helix</keyword>
<feature type="transmembrane region" description="Helical" evidence="1">
    <location>
        <begin position="53"/>
        <end position="76"/>
    </location>
</feature>
<organism evidence="2 3">
    <name type="scientific">Paramecium sonneborni</name>
    <dbReference type="NCBI Taxonomy" id="65129"/>
    <lineage>
        <taxon>Eukaryota</taxon>
        <taxon>Sar</taxon>
        <taxon>Alveolata</taxon>
        <taxon>Ciliophora</taxon>
        <taxon>Intramacronucleata</taxon>
        <taxon>Oligohymenophorea</taxon>
        <taxon>Peniculida</taxon>
        <taxon>Parameciidae</taxon>
        <taxon>Paramecium</taxon>
    </lineage>
</organism>
<proteinExistence type="predicted"/>
<evidence type="ECO:0000256" key="1">
    <source>
        <dbReference type="SAM" id="Phobius"/>
    </source>
</evidence>
<dbReference type="EMBL" id="CAJJDN010000102">
    <property type="protein sequence ID" value="CAD8113057.1"/>
    <property type="molecule type" value="Genomic_DNA"/>
</dbReference>
<dbReference type="AlphaFoldDB" id="A0A8S1QDS4"/>
<keyword evidence="1" id="KW-0472">Membrane</keyword>
<name>A0A8S1QDS4_9CILI</name>
<keyword evidence="1" id="KW-0812">Transmembrane</keyword>
<evidence type="ECO:0000313" key="3">
    <source>
        <dbReference type="Proteomes" id="UP000692954"/>
    </source>
</evidence>
<keyword evidence="3" id="KW-1185">Reference proteome</keyword>
<evidence type="ECO:0000313" key="2">
    <source>
        <dbReference type="EMBL" id="CAD8113057.1"/>
    </source>
</evidence>
<protein>
    <submittedName>
        <fullName evidence="2">Uncharacterized protein</fullName>
    </submittedName>
</protein>
<dbReference type="Proteomes" id="UP000692954">
    <property type="component" value="Unassembled WGS sequence"/>
</dbReference>
<comment type="caution">
    <text evidence="2">The sequence shown here is derived from an EMBL/GenBank/DDBJ whole genome shotgun (WGS) entry which is preliminary data.</text>
</comment>